<dbReference type="SUPFAM" id="SSF81383">
    <property type="entry name" value="F-box domain"/>
    <property type="match status" value="1"/>
</dbReference>
<evidence type="ECO:0000313" key="4">
    <source>
        <dbReference type="Proteomes" id="UP000008810"/>
    </source>
</evidence>
<dbReference type="PANTHER" id="PTHR33110:SF101">
    <property type="entry name" value="OS02G0159800 PROTEIN"/>
    <property type="match status" value="1"/>
</dbReference>
<keyword evidence="4" id="KW-1185">Reference proteome</keyword>
<dbReference type="Gramene" id="KQJ98575">
    <property type="protein sequence ID" value="KQJ98575"/>
    <property type="gene ID" value="BRADI_3g37750v3"/>
</dbReference>
<dbReference type="EnsemblPlants" id="KQJ98575">
    <property type="protein sequence ID" value="KQJ98575"/>
    <property type="gene ID" value="BRADI_3g37750v3"/>
</dbReference>
<dbReference type="EMBL" id="CM000882">
    <property type="protein sequence ID" value="KQJ98575.1"/>
    <property type="molecule type" value="Genomic_DNA"/>
</dbReference>
<reference evidence="2" key="2">
    <citation type="submission" date="2017-06" db="EMBL/GenBank/DDBJ databases">
        <title>WGS assembly of Brachypodium distachyon.</title>
        <authorList>
            <consortium name="The International Brachypodium Initiative"/>
            <person name="Lucas S."/>
            <person name="Harmon-Smith M."/>
            <person name="Lail K."/>
            <person name="Tice H."/>
            <person name="Grimwood J."/>
            <person name="Bruce D."/>
            <person name="Barry K."/>
            <person name="Shu S."/>
            <person name="Lindquist E."/>
            <person name="Wang M."/>
            <person name="Pitluck S."/>
            <person name="Vogel J.P."/>
            <person name="Garvin D.F."/>
            <person name="Mockler T.C."/>
            <person name="Schmutz J."/>
            <person name="Rokhsar D."/>
            <person name="Bevan M.W."/>
        </authorList>
    </citation>
    <scope>NUCLEOTIDE SEQUENCE</scope>
    <source>
        <strain evidence="2">Bd21</strain>
    </source>
</reference>
<name>A0A0Q3FG26_BRADI</name>
<feature type="domain" description="KIB1-4 beta-propeller" evidence="1">
    <location>
        <begin position="84"/>
        <end position="366"/>
    </location>
</feature>
<dbReference type="Proteomes" id="UP000008810">
    <property type="component" value="Chromosome 3"/>
</dbReference>
<reference evidence="2 3" key="1">
    <citation type="journal article" date="2010" name="Nature">
        <title>Genome sequencing and analysis of the model grass Brachypodium distachyon.</title>
        <authorList>
            <consortium name="International Brachypodium Initiative"/>
        </authorList>
    </citation>
    <scope>NUCLEOTIDE SEQUENCE [LARGE SCALE GENOMIC DNA]</scope>
    <source>
        <strain evidence="2 3">Bd21</strain>
    </source>
</reference>
<reference evidence="3" key="3">
    <citation type="submission" date="2018-08" db="UniProtKB">
        <authorList>
            <consortium name="EnsemblPlants"/>
        </authorList>
    </citation>
    <scope>IDENTIFICATION</scope>
    <source>
        <strain evidence="3">cv. Bd21</strain>
    </source>
</reference>
<dbReference type="InterPro" id="IPR036047">
    <property type="entry name" value="F-box-like_dom_sf"/>
</dbReference>
<gene>
    <name evidence="2" type="ORF">BRADI_3g37750v3</name>
</gene>
<evidence type="ECO:0000313" key="3">
    <source>
        <dbReference type="EnsemblPlants" id="KQJ98575"/>
    </source>
</evidence>
<dbReference type="PANTHER" id="PTHR33110">
    <property type="entry name" value="F-BOX/KELCH-REPEAT PROTEIN-RELATED"/>
    <property type="match status" value="1"/>
</dbReference>
<protein>
    <recommendedName>
        <fullName evidence="1">KIB1-4 beta-propeller domain-containing protein</fullName>
    </recommendedName>
</protein>
<dbReference type="AlphaFoldDB" id="A0A0Q3FG26"/>
<dbReference type="Pfam" id="PF03478">
    <property type="entry name" value="Beta-prop_KIB1-4"/>
    <property type="match status" value="1"/>
</dbReference>
<dbReference type="InParanoid" id="A0A0Q3FG26"/>
<accession>A0A0Q3FG26</accession>
<evidence type="ECO:0000313" key="2">
    <source>
        <dbReference type="EMBL" id="KQJ98575.1"/>
    </source>
</evidence>
<evidence type="ECO:0000259" key="1">
    <source>
        <dbReference type="Pfam" id="PF03478"/>
    </source>
</evidence>
<organism evidence="2">
    <name type="scientific">Brachypodium distachyon</name>
    <name type="common">Purple false brome</name>
    <name type="synonym">Trachynia distachya</name>
    <dbReference type="NCBI Taxonomy" id="15368"/>
    <lineage>
        <taxon>Eukaryota</taxon>
        <taxon>Viridiplantae</taxon>
        <taxon>Streptophyta</taxon>
        <taxon>Embryophyta</taxon>
        <taxon>Tracheophyta</taxon>
        <taxon>Spermatophyta</taxon>
        <taxon>Magnoliopsida</taxon>
        <taxon>Liliopsida</taxon>
        <taxon>Poales</taxon>
        <taxon>Poaceae</taxon>
        <taxon>BOP clade</taxon>
        <taxon>Pooideae</taxon>
        <taxon>Stipodae</taxon>
        <taxon>Brachypodieae</taxon>
        <taxon>Brachypodium</taxon>
    </lineage>
</organism>
<sequence>MAQRPPKKARASAAPASASSWADLPLDIAGDVLRLLPCYADRICFGAACRSWRSSARQHRAAPRLPCLAFTDGAFRGFPADARPFRLPAAAGHHSSCGEWLVFECHDGAYALADPFSHAAMPRLPRLPRVHVRADPVVAAAERALPDCRHPWREQEREPEPEAAAPLSLLKLVVCSTRLVAAVVGQGRHGKLALCRPGAPSWSMSGDDDQWRRLKDMAFYQGKLYVVDHNEDLFAVTVKDEGEPPALSRLDRVVKGRPTLADTLRRVTLLYLAESGGALLMVGREIFRARMRPGRLARTAPIDEHFTVFRAGFRSSRWKKVRTIGDDRALFLGRWCSRAVLLPEEHRPEWGDRIFFLQDGTGNEWPHKSLSYSLSVYHMQPPGFDQYDWPATWLFPRQGKLLAPPF</sequence>
<dbReference type="OrthoDB" id="642536at2759"/>
<dbReference type="InterPro" id="IPR005174">
    <property type="entry name" value="KIB1-4_b-propeller"/>
</dbReference>
<proteinExistence type="predicted"/>